<sequence>MKIEQAPLVKVIHVVSRIELKQLLTSIFKYSAAVGFRYRLIDDVWRPDFMKVNQLTERGVMLETDHGSRLLFIPNLSAIAQFELDDSWGQFEPYLHYNVFSGTAYIPVRTKTQIRLKILK</sequence>
<comment type="caution">
    <text evidence="1">The sequence shown here is derived from an EMBL/GenBank/DDBJ whole genome shotgun (WGS) entry which is preliminary data.</text>
</comment>
<evidence type="ECO:0000313" key="1">
    <source>
        <dbReference type="EMBL" id="MFD0997760.1"/>
    </source>
</evidence>
<gene>
    <name evidence="1" type="ORF">ACFQ21_00515</name>
</gene>
<dbReference type="RefSeq" id="WP_377573290.1">
    <property type="nucleotide sequence ID" value="NZ_JBHTKA010000001.1"/>
</dbReference>
<accession>A0ABW3JVR8</accession>
<evidence type="ECO:0000313" key="2">
    <source>
        <dbReference type="Proteomes" id="UP001597112"/>
    </source>
</evidence>
<proteinExistence type="predicted"/>
<organism evidence="1 2">
    <name type="scientific">Ohtaekwangia kribbensis</name>
    <dbReference type="NCBI Taxonomy" id="688913"/>
    <lineage>
        <taxon>Bacteria</taxon>
        <taxon>Pseudomonadati</taxon>
        <taxon>Bacteroidota</taxon>
        <taxon>Cytophagia</taxon>
        <taxon>Cytophagales</taxon>
        <taxon>Fulvivirgaceae</taxon>
        <taxon>Ohtaekwangia</taxon>
    </lineage>
</organism>
<name>A0ABW3JVR8_9BACT</name>
<dbReference type="EMBL" id="JBHTKA010000001">
    <property type="protein sequence ID" value="MFD0997760.1"/>
    <property type="molecule type" value="Genomic_DNA"/>
</dbReference>
<dbReference type="Proteomes" id="UP001597112">
    <property type="component" value="Unassembled WGS sequence"/>
</dbReference>
<protein>
    <submittedName>
        <fullName evidence="1">Uncharacterized protein</fullName>
    </submittedName>
</protein>
<keyword evidence="2" id="KW-1185">Reference proteome</keyword>
<reference evidence="2" key="1">
    <citation type="journal article" date="2019" name="Int. J. Syst. Evol. Microbiol.">
        <title>The Global Catalogue of Microorganisms (GCM) 10K type strain sequencing project: providing services to taxonomists for standard genome sequencing and annotation.</title>
        <authorList>
            <consortium name="The Broad Institute Genomics Platform"/>
            <consortium name="The Broad Institute Genome Sequencing Center for Infectious Disease"/>
            <person name="Wu L."/>
            <person name="Ma J."/>
        </authorList>
    </citation>
    <scope>NUCLEOTIDE SEQUENCE [LARGE SCALE GENOMIC DNA]</scope>
    <source>
        <strain evidence="2">CCUG 58938</strain>
    </source>
</reference>